<gene>
    <name evidence="2" type="ORF">I3J27_27835</name>
</gene>
<feature type="compositionally biased region" description="Low complexity" evidence="1">
    <location>
        <begin position="73"/>
        <end position="106"/>
    </location>
</feature>
<evidence type="ECO:0000313" key="2">
    <source>
        <dbReference type="EMBL" id="WBL76808.1"/>
    </source>
</evidence>
<evidence type="ECO:0000313" key="3">
    <source>
        <dbReference type="Proteomes" id="UP001179614"/>
    </source>
</evidence>
<sequence length="495" mass="53506">MSNSAKADSVLALHRFGMGPRPGSIAAIGTDPRGALIAELDRPLALSATSSLPTSAKAYRTVADANARRTARAKQAQQQAKKQQMAAAGDQGQAQAQPEGQAQGYAQEKDAAQQKDAAEMAAKQAADAIPDPGRPIYLQEAKLRTEAALGVDIGFAERLVWFWSNHFCVSANRIQSMSGAYEREAVRAHALGRFVDLLLAAEGHPAMLFYLDNLESMGANSTAGINRNRGLNENIAREIMELHTLGVRTGYTQDDVISFANVMTGWTLVPPGADPQHGGEFTFNPRLHEPGGQTVLGKRYEQDDVEQGRAVLRDLAAHPATATHIATKLARHFVADEPPPPLVEQMAKTFRDTEGDLKQVAIAMVSSDDAWRGPPSKLKRPSEWGVGMVRATGITTVDPERFTGGQALLGEALWRPSAPKGYPDDEASWIDGVGRRLDIANNFAERITSMADPQAIIEDVFASQIAPEVKQAVGRAESRQQALALLFMSADFQRR</sequence>
<name>A0ABY7MEH2_9BRAD</name>
<organism evidence="2 3">
    <name type="scientific">Bradyrhizobium xenonodulans</name>
    <dbReference type="NCBI Taxonomy" id="2736875"/>
    <lineage>
        <taxon>Bacteria</taxon>
        <taxon>Pseudomonadati</taxon>
        <taxon>Pseudomonadota</taxon>
        <taxon>Alphaproteobacteria</taxon>
        <taxon>Hyphomicrobiales</taxon>
        <taxon>Nitrobacteraceae</taxon>
        <taxon>Bradyrhizobium</taxon>
    </lineage>
</organism>
<dbReference type="RefSeq" id="WP_270162083.1">
    <property type="nucleotide sequence ID" value="NZ_CP089391.1"/>
</dbReference>
<dbReference type="InterPro" id="IPR014917">
    <property type="entry name" value="DUF1800"/>
</dbReference>
<feature type="compositionally biased region" description="Low complexity" evidence="1">
    <location>
        <begin position="119"/>
        <end position="128"/>
    </location>
</feature>
<accession>A0ABY7MEH2</accession>
<proteinExistence type="predicted"/>
<dbReference type="EMBL" id="CP089391">
    <property type="protein sequence ID" value="WBL76808.1"/>
    <property type="molecule type" value="Genomic_DNA"/>
</dbReference>
<feature type="region of interest" description="Disordered" evidence="1">
    <location>
        <begin position="63"/>
        <end position="131"/>
    </location>
</feature>
<dbReference type="Pfam" id="PF08811">
    <property type="entry name" value="DUF1800"/>
    <property type="match status" value="1"/>
</dbReference>
<protein>
    <submittedName>
        <fullName evidence="2">DUF1800 family protein</fullName>
    </submittedName>
</protein>
<dbReference type="Proteomes" id="UP001179614">
    <property type="component" value="Chromosome"/>
</dbReference>
<keyword evidence="3" id="KW-1185">Reference proteome</keyword>
<evidence type="ECO:0000256" key="1">
    <source>
        <dbReference type="SAM" id="MobiDB-lite"/>
    </source>
</evidence>
<feature type="compositionally biased region" description="Basic and acidic residues" evidence="1">
    <location>
        <begin position="107"/>
        <end position="118"/>
    </location>
</feature>
<reference evidence="2" key="1">
    <citation type="submission" date="2021-12" db="EMBL/GenBank/DDBJ databases">
        <title>Bradyrhizobium xenonodulans sp. nov.</title>
        <authorList>
            <person name="Claassens R."/>
            <person name="Venter S.N."/>
            <person name="Beukes C.W."/>
            <person name="Stepkowski T."/>
            <person name="Steenkamp E.T."/>
        </authorList>
    </citation>
    <scope>NUCLEOTIDE SEQUENCE</scope>
    <source>
        <strain evidence="2">14AB</strain>
    </source>
</reference>